<dbReference type="EMBL" id="NRRL01000006">
    <property type="protein sequence ID" value="MBK1667388.1"/>
    <property type="molecule type" value="Genomic_DNA"/>
</dbReference>
<accession>A0ABS1DCC3</accession>
<feature type="transmembrane region" description="Helical" evidence="5">
    <location>
        <begin position="56"/>
        <end position="80"/>
    </location>
</feature>
<evidence type="ECO:0000313" key="8">
    <source>
        <dbReference type="Proteomes" id="UP001296873"/>
    </source>
</evidence>
<dbReference type="Pfam" id="PF07690">
    <property type="entry name" value="MFS_1"/>
    <property type="match status" value="2"/>
</dbReference>
<gene>
    <name evidence="7" type="ORF">CKO28_05010</name>
</gene>
<evidence type="ECO:0000259" key="6">
    <source>
        <dbReference type="PROSITE" id="PS50850"/>
    </source>
</evidence>
<dbReference type="InterPro" id="IPR020846">
    <property type="entry name" value="MFS_dom"/>
</dbReference>
<evidence type="ECO:0000256" key="5">
    <source>
        <dbReference type="SAM" id="Phobius"/>
    </source>
</evidence>
<dbReference type="InterPro" id="IPR047200">
    <property type="entry name" value="MFS_YcaD-like"/>
</dbReference>
<keyword evidence="3 5" id="KW-0472">Membrane</keyword>
<feature type="transmembrane region" description="Helical" evidence="5">
    <location>
        <begin position="92"/>
        <end position="112"/>
    </location>
</feature>
<evidence type="ECO:0000256" key="4">
    <source>
        <dbReference type="SAM" id="MobiDB-lite"/>
    </source>
</evidence>
<reference evidence="7 8" key="1">
    <citation type="journal article" date="2020" name="Microorganisms">
        <title>Osmotic Adaptation and Compatible Solute Biosynthesis of Phototrophic Bacteria as Revealed from Genome Analyses.</title>
        <authorList>
            <person name="Imhoff J.F."/>
            <person name="Rahn T."/>
            <person name="Kunzel S."/>
            <person name="Keller A."/>
            <person name="Neulinger S.C."/>
        </authorList>
    </citation>
    <scope>NUCLEOTIDE SEQUENCE [LARGE SCALE GENOMIC DNA]</scope>
    <source>
        <strain evidence="7 8">DSM 9895</strain>
    </source>
</reference>
<feature type="transmembrane region" description="Helical" evidence="5">
    <location>
        <begin position="153"/>
        <end position="172"/>
    </location>
</feature>
<dbReference type="PANTHER" id="PTHR23521">
    <property type="entry name" value="TRANSPORTER MFS SUPERFAMILY"/>
    <property type="match status" value="1"/>
</dbReference>
<dbReference type="InterPro" id="IPR011701">
    <property type="entry name" value="MFS"/>
</dbReference>
<sequence>MPVAAPRGRHRDSPPPAKVPRMLRQIAPISTLLSGNSLMMVGTALLGIAVPLEMRAAGLSSSMIGLAMSAFFAGQMLGALRGRTLIQRVGHIRVFSALSALFAGTAMIYHLAGVEPAVWIAMRLIQGFCFAGIVATMESWLSERATQQNRGQLFGIYMVVGAVAVIAGQFLVNLEGSAASATYMVAALAVALSIVPIALTRTPAPRIDDLEMLSVRLLYRVSPTGMVGAAVSGLLIGSFSGLGPVYAAEIGLSTLQISAFMASAVLGAALAQFPVGRLSDTHDRRIVLLGVLATVTISTAALAWLVAPSGSLALVLLAGGAIGAGINTVYPIAAAQTLDHVSRPRYVAAMSGLLAAYSAGAIAGPLVAAVVLELAGSAGLPLMLTTIAVAFGAFTGHRMIARNPVPDSRQEPVQPAHSLYTPATTEFDLYPATDPDPATEAEPLDPRDTGGYPDGGEAADVAGTPTSKAA</sequence>
<dbReference type="CDD" id="cd17477">
    <property type="entry name" value="MFS_YcaD_like"/>
    <property type="match status" value="1"/>
</dbReference>
<organism evidence="7 8">
    <name type="scientific">Rhodovibrio sodomensis</name>
    <dbReference type="NCBI Taxonomy" id="1088"/>
    <lineage>
        <taxon>Bacteria</taxon>
        <taxon>Pseudomonadati</taxon>
        <taxon>Pseudomonadota</taxon>
        <taxon>Alphaproteobacteria</taxon>
        <taxon>Rhodospirillales</taxon>
        <taxon>Rhodovibrionaceae</taxon>
        <taxon>Rhodovibrio</taxon>
    </lineage>
</organism>
<evidence type="ECO:0000256" key="2">
    <source>
        <dbReference type="ARBA" id="ARBA00022989"/>
    </source>
</evidence>
<dbReference type="SUPFAM" id="SSF103473">
    <property type="entry name" value="MFS general substrate transporter"/>
    <property type="match status" value="1"/>
</dbReference>
<proteinExistence type="predicted"/>
<feature type="transmembrane region" description="Helical" evidence="5">
    <location>
        <begin position="118"/>
        <end position="141"/>
    </location>
</feature>
<evidence type="ECO:0000256" key="3">
    <source>
        <dbReference type="ARBA" id="ARBA00023136"/>
    </source>
</evidence>
<protein>
    <recommendedName>
        <fullName evidence="6">Major facilitator superfamily (MFS) profile domain-containing protein</fullName>
    </recommendedName>
</protein>
<comment type="caution">
    <text evidence="7">The sequence shown here is derived from an EMBL/GenBank/DDBJ whole genome shotgun (WGS) entry which is preliminary data.</text>
</comment>
<feature type="transmembrane region" description="Helical" evidence="5">
    <location>
        <begin position="312"/>
        <end position="334"/>
    </location>
</feature>
<dbReference type="InterPro" id="IPR036259">
    <property type="entry name" value="MFS_trans_sf"/>
</dbReference>
<feature type="transmembrane region" description="Helical" evidence="5">
    <location>
        <begin position="254"/>
        <end position="274"/>
    </location>
</feature>
<feature type="transmembrane region" description="Helical" evidence="5">
    <location>
        <begin position="286"/>
        <end position="306"/>
    </location>
</feature>
<keyword evidence="1 5" id="KW-0812">Transmembrane</keyword>
<dbReference type="PROSITE" id="PS50850">
    <property type="entry name" value="MFS"/>
    <property type="match status" value="1"/>
</dbReference>
<feature type="transmembrane region" description="Helical" evidence="5">
    <location>
        <begin position="346"/>
        <end position="368"/>
    </location>
</feature>
<keyword evidence="8" id="KW-1185">Reference proteome</keyword>
<feature type="transmembrane region" description="Helical" evidence="5">
    <location>
        <begin position="178"/>
        <end position="200"/>
    </location>
</feature>
<evidence type="ECO:0000313" key="7">
    <source>
        <dbReference type="EMBL" id="MBK1667388.1"/>
    </source>
</evidence>
<feature type="domain" description="Major facilitator superfamily (MFS) profile" evidence="6">
    <location>
        <begin position="23"/>
        <end position="404"/>
    </location>
</feature>
<name>A0ABS1DCC3_9PROT</name>
<feature type="transmembrane region" description="Helical" evidence="5">
    <location>
        <begin position="26"/>
        <end position="50"/>
    </location>
</feature>
<keyword evidence="2 5" id="KW-1133">Transmembrane helix</keyword>
<feature type="transmembrane region" description="Helical" evidence="5">
    <location>
        <begin position="374"/>
        <end position="394"/>
    </location>
</feature>
<dbReference type="Proteomes" id="UP001296873">
    <property type="component" value="Unassembled WGS sequence"/>
</dbReference>
<feature type="region of interest" description="Disordered" evidence="4">
    <location>
        <begin position="425"/>
        <end position="470"/>
    </location>
</feature>
<dbReference type="Gene3D" id="1.20.1250.20">
    <property type="entry name" value="MFS general substrate transporter like domains"/>
    <property type="match status" value="2"/>
</dbReference>
<feature type="transmembrane region" description="Helical" evidence="5">
    <location>
        <begin position="221"/>
        <end position="242"/>
    </location>
</feature>
<evidence type="ECO:0000256" key="1">
    <source>
        <dbReference type="ARBA" id="ARBA00022692"/>
    </source>
</evidence>
<dbReference type="PANTHER" id="PTHR23521:SF3">
    <property type="entry name" value="MFS TRANSPORTER"/>
    <property type="match status" value="1"/>
</dbReference>